<reference evidence="1" key="1">
    <citation type="journal article" date="2014" name="Int. J. Syst. Evol. Microbiol.">
        <title>Complete genome sequence of Corynebacterium casei LMG S-19264T (=DSM 44701T), isolated from a smear-ripened cheese.</title>
        <authorList>
            <consortium name="US DOE Joint Genome Institute (JGI-PGF)"/>
            <person name="Walter F."/>
            <person name="Albersmeier A."/>
            <person name="Kalinowski J."/>
            <person name="Ruckert C."/>
        </authorList>
    </citation>
    <scope>NUCLEOTIDE SEQUENCE</scope>
    <source>
        <strain evidence="1">JCM 3276</strain>
    </source>
</reference>
<accession>A0A918GL50</accession>
<name>A0A918GL50_9PSEU</name>
<dbReference type="EMBL" id="BMRB01000004">
    <property type="protein sequence ID" value="GGS45729.1"/>
    <property type="molecule type" value="Genomic_DNA"/>
</dbReference>
<protein>
    <submittedName>
        <fullName evidence="1">Uncharacterized protein</fullName>
    </submittedName>
</protein>
<evidence type="ECO:0000313" key="1">
    <source>
        <dbReference type="EMBL" id="GGS45729.1"/>
    </source>
</evidence>
<proteinExistence type="predicted"/>
<evidence type="ECO:0000313" key="2">
    <source>
        <dbReference type="Proteomes" id="UP000660680"/>
    </source>
</evidence>
<keyword evidence="2" id="KW-1185">Reference proteome</keyword>
<organism evidence="1 2">
    <name type="scientific">Actinokineospora fastidiosa</name>
    <dbReference type="NCBI Taxonomy" id="1816"/>
    <lineage>
        <taxon>Bacteria</taxon>
        <taxon>Bacillati</taxon>
        <taxon>Actinomycetota</taxon>
        <taxon>Actinomycetes</taxon>
        <taxon>Pseudonocardiales</taxon>
        <taxon>Pseudonocardiaceae</taxon>
        <taxon>Actinokineospora</taxon>
    </lineage>
</organism>
<reference evidence="1" key="2">
    <citation type="submission" date="2020-09" db="EMBL/GenBank/DDBJ databases">
        <authorList>
            <person name="Sun Q."/>
            <person name="Ohkuma M."/>
        </authorList>
    </citation>
    <scope>NUCLEOTIDE SEQUENCE</scope>
    <source>
        <strain evidence="1">JCM 3276</strain>
    </source>
</reference>
<dbReference type="Proteomes" id="UP000660680">
    <property type="component" value="Unassembled WGS sequence"/>
</dbReference>
<comment type="caution">
    <text evidence="1">The sequence shown here is derived from an EMBL/GenBank/DDBJ whole genome shotgun (WGS) entry which is preliminary data.</text>
</comment>
<gene>
    <name evidence="1" type="ORF">GCM10010171_46080</name>
</gene>
<dbReference type="AlphaFoldDB" id="A0A918GL50"/>
<dbReference type="RefSeq" id="WP_189212652.1">
    <property type="nucleotide sequence ID" value="NZ_BMRB01000004.1"/>
</dbReference>
<sequence length="54" mass="5890">MGDRWHAALTHPADARFVSLRAQAKDTRGNAVDQTIVRAYALGIVDVSGRLIPM</sequence>